<name>A0A8H3G118_9LECA</name>
<evidence type="ECO:0008006" key="4">
    <source>
        <dbReference type="Google" id="ProtNLM"/>
    </source>
</evidence>
<evidence type="ECO:0000313" key="3">
    <source>
        <dbReference type="Proteomes" id="UP000664521"/>
    </source>
</evidence>
<dbReference type="Proteomes" id="UP000664521">
    <property type="component" value="Unassembled WGS sequence"/>
</dbReference>
<keyword evidence="1" id="KW-0732">Signal</keyword>
<evidence type="ECO:0000256" key="1">
    <source>
        <dbReference type="SAM" id="SignalP"/>
    </source>
</evidence>
<accession>A0A8H3G118</accession>
<protein>
    <recommendedName>
        <fullName evidence="4">Apple domain-containing protein</fullName>
    </recommendedName>
</protein>
<dbReference type="EMBL" id="CAJPDS010000076">
    <property type="protein sequence ID" value="CAF9934624.1"/>
    <property type="molecule type" value="Genomic_DNA"/>
</dbReference>
<feature type="chain" id="PRO_5034945832" description="Apple domain-containing protein" evidence="1">
    <location>
        <begin position="26"/>
        <end position="309"/>
    </location>
</feature>
<sequence>MRFYIYTVAALASSAFASPVQDVNARNLTPAQCSKVCGIVDVLKLHKATPFCSSFLSLKPTTSTSTIKVTSTATTTSLSTVTSGTASTSVVFKPGNPPSNAPRAAQPAILNHRQEANPVLPLVAMVKRDQKPSLPSYVTAYATAAISSACSCLSLATPTTTVKTTSTGTVTSTITSITTVSPPVVTSTEYPCATPIPSLIPTIPYGNSNQAGVIESSNELFGFDTPGATLEGCCNLCYFGTTNCIQAYYYFYEGCVIQQATSVNATGEGISNSCPNGQISGLTYSDDTSPPFRSTGTIAGPCGQVYNNL</sequence>
<reference evidence="2" key="1">
    <citation type="submission" date="2021-03" db="EMBL/GenBank/DDBJ databases">
        <authorList>
            <person name="Tagirdzhanova G."/>
        </authorList>
    </citation>
    <scope>NUCLEOTIDE SEQUENCE</scope>
</reference>
<dbReference type="AlphaFoldDB" id="A0A8H3G118"/>
<proteinExistence type="predicted"/>
<feature type="signal peptide" evidence="1">
    <location>
        <begin position="1"/>
        <end position="25"/>
    </location>
</feature>
<gene>
    <name evidence="2" type="ORF">HETSPECPRED_009295</name>
</gene>
<keyword evidence="3" id="KW-1185">Reference proteome</keyword>
<dbReference type="OrthoDB" id="5414426at2759"/>
<comment type="caution">
    <text evidence="2">The sequence shown here is derived from an EMBL/GenBank/DDBJ whole genome shotgun (WGS) entry which is preliminary data.</text>
</comment>
<evidence type="ECO:0000313" key="2">
    <source>
        <dbReference type="EMBL" id="CAF9934624.1"/>
    </source>
</evidence>
<organism evidence="2 3">
    <name type="scientific">Heterodermia speciosa</name>
    <dbReference type="NCBI Taxonomy" id="116794"/>
    <lineage>
        <taxon>Eukaryota</taxon>
        <taxon>Fungi</taxon>
        <taxon>Dikarya</taxon>
        <taxon>Ascomycota</taxon>
        <taxon>Pezizomycotina</taxon>
        <taxon>Lecanoromycetes</taxon>
        <taxon>OSLEUM clade</taxon>
        <taxon>Lecanoromycetidae</taxon>
        <taxon>Caliciales</taxon>
        <taxon>Physciaceae</taxon>
        <taxon>Heterodermia</taxon>
    </lineage>
</organism>